<gene>
    <name evidence="1" type="ORF">B0H17DRAFT_1217072</name>
</gene>
<dbReference type="Proteomes" id="UP001221757">
    <property type="component" value="Unassembled WGS sequence"/>
</dbReference>
<reference evidence="1" key="1">
    <citation type="submission" date="2023-03" db="EMBL/GenBank/DDBJ databases">
        <title>Massive genome expansion in bonnet fungi (Mycena s.s.) driven by repeated elements and novel gene families across ecological guilds.</title>
        <authorList>
            <consortium name="Lawrence Berkeley National Laboratory"/>
            <person name="Harder C.B."/>
            <person name="Miyauchi S."/>
            <person name="Viragh M."/>
            <person name="Kuo A."/>
            <person name="Thoen E."/>
            <person name="Andreopoulos B."/>
            <person name="Lu D."/>
            <person name="Skrede I."/>
            <person name="Drula E."/>
            <person name="Henrissat B."/>
            <person name="Morin E."/>
            <person name="Kohler A."/>
            <person name="Barry K."/>
            <person name="LaButti K."/>
            <person name="Morin E."/>
            <person name="Salamov A."/>
            <person name="Lipzen A."/>
            <person name="Mereny Z."/>
            <person name="Hegedus B."/>
            <person name="Baldrian P."/>
            <person name="Stursova M."/>
            <person name="Weitz H."/>
            <person name="Taylor A."/>
            <person name="Grigoriev I.V."/>
            <person name="Nagy L.G."/>
            <person name="Martin F."/>
            <person name="Kauserud H."/>
        </authorList>
    </citation>
    <scope>NUCLEOTIDE SEQUENCE</scope>
    <source>
        <strain evidence="1">CBHHK067</strain>
    </source>
</reference>
<sequence>MPQEFEVEVDQCLWEKTNLATRPTVSLRNIMAFKMLVAFHGPTVTILGSTPLINCTKAALHSTSLADFFAEEQGVFHRFNIVTPKAAETVIPWDVNPVVSLLIAHALHSQRMLAHKKPCQCFTMLRVSHENEIVTEDHCNFLCRFIFKWLTSLV</sequence>
<evidence type="ECO:0000313" key="2">
    <source>
        <dbReference type="Proteomes" id="UP001221757"/>
    </source>
</evidence>
<name>A0AAD7C377_MYCRO</name>
<comment type="caution">
    <text evidence="1">The sequence shown here is derived from an EMBL/GenBank/DDBJ whole genome shotgun (WGS) entry which is preliminary data.</text>
</comment>
<organism evidence="1 2">
    <name type="scientific">Mycena rosella</name>
    <name type="common">Pink bonnet</name>
    <name type="synonym">Agaricus rosellus</name>
    <dbReference type="NCBI Taxonomy" id="1033263"/>
    <lineage>
        <taxon>Eukaryota</taxon>
        <taxon>Fungi</taxon>
        <taxon>Dikarya</taxon>
        <taxon>Basidiomycota</taxon>
        <taxon>Agaricomycotina</taxon>
        <taxon>Agaricomycetes</taxon>
        <taxon>Agaricomycetidae</taxon>
        <taxon>Agaricales</taxon>
        <taxon>Marasmiineae</taxon>
        <taxon>Mycenaceae</taxon>
        <taxon>Mycena</taxon>
    </lineage>
</organism>
<evidence type="ECO:0000313" key="1">
    <source>
        <dbReference type="EMBL" id="KAJ7637481.1"/>
    </source>
</evidence>
<keyword evidence="2" id="KW-1185">Reference proteome</keyword>
<protein>
    <submittedName>
        <fullName evidence="1">Uncharacterized protein</fullName>
    </submittedName>
</protein>
<dbReference type="EMBL" id="JARKIE010000456">
    <property type="protein sequence ID" value="KAJ7637481.1"/>
    <property type="molecule type" value="Genomic_DNA"/>
</dbReference>
<accession>A0AAD7C377</accession>
<proteinExistence type="predicted"/>
<dbReference type="AlphaFoldDB" id="A0AAD7C377"/>